<keyword evidence="1" id="KW-0472">Membrane</keyword>
<keyword evidence="1" id="KW-1133">Transmembrane helix</keyword>
<evidence type="ECO:0000313" key="3">
    <source>
        <dbReference type="Proteomes" id="UP000183918"/>
    </source>
</evidence>
<feature type="transmembrane region" description="Helical" evidence="1">
    <location>
        <begin position="12"/>
        <end position="32"/>
    </location>
</feature>
<dbReference type="Proteomes" id="UP000183918">
    <property type="component" value="Unassembled WGS sequence"/>
</dbReference>
<evidence type="ECO:0000256" key="1">
    <source>
        <dbReference type="SAM" id="Phobius"/>
    </source>
</evidence>
<dbReference type="Gene3D" id="1.10.287.950">
    <property type="entry name" value="Methyl-accepting chemotaxis protein"/>
    <property type="match status" value="1"/>
</dbReference>
<dbReference type="RefSeq" id="WP_074718535.1">
    <property type="nucleotide sequence ID" value="NZ_FNPG01000025.1"/>
</dbReference>
<keyword evidence="3" id="KW-1185">Reference proteome</keyword>
<protein>
    <recommendedName>
        <fullName evidence="4">Methyl-accepting chemotaxis protein</fullName>
    </recommendedName>
</protein>
<dbReference type="EMBL" id="FNPG01000025">
    <property type="protein sequence ID" value="SDY62481.1"/>
    <property type="molecule type" value="Genomic_DNA"/>
</dbReference>
<sequence length="157" mass="17290">MRVRRISMATRIFLLVSALLLVSDVFIGVIFYKKARSLLVEQMLENTKNMAATVGASIDGKDFEEAKKGDTESAEYVDDIMTKFEEMSTNVQSDIDEIKNHTSTVNDKVRESTSNINDAANKALDVTGNIGDINTEAEKATCISDELSKAVGKFKVN</sequence>
<proteinExistence type="predicted"/>
<dbReference type="STRING" id="1122142.SAMN02910414_01975"/>
<organism evidence="2 3">
    <name type="scientific">Lachnobacterium bovis DSM 14045</name>
    <dbReference type="NCBI Taxonomy" id="1122142"/>
    <lineage>
        <taxon>Bacteria</taxon>
        <taxon>Bacillati</taxon>
        <taxon>Bacillota</taxon>
        <taxon>Clostridia</taxon>
        <taxon>Lachnospirales</taxon>
        <taxon>Lachnospiraceae</taxon>
        <taxon>Lachnobacterium</taxon>
    </lineage>
</organism>
<name>A0A1H3LDM6_9FIRM</name>
<evidence type="ECO:0008006" key="4">
    <source>
        <dbReference type="Google" id="ProtNLM"/>
    </source>
</evidence>
<accession>A0A1H3LDM6</accession>
<reference evidence="2 3" key="1">
    <citation type="submission" date="2016-10" db="EMBL/GenBank/DDBJ databases">
        <authorList>
            <person name="de Groot N.N."/>
        </authorList>
    </citation>
    <scope>NUCLEOTIDE SEQUENCE [LARGE SCALE GENOMIC DNA]</scope>
    <source>
        <strain evidence="2 3">DSM 14045</strain>
    </source>
</reference>
<evidence type="ECO:0000313" key="2">
    <source>
        <dbReference type="EMBL" id="SDY62481.1"/>
    </source>
</evidence>
<keyword evidence="1" id="KW-0812">Transmembrane</keyword>
<dbReference type="SUPFAM" id="SSF58104">
    <property type="entry name" value="Methyl-accepting chemotaxis protein (MCP) signaling domain"/>
    <property type="match status" value="1"/>
</dbReference>
<gene>
    <name evidence="2" type="ORF">SAMN02910414_01975</name>
</gene>
<dbReference type="AlphaFoldDB" id="A0A1H3LDM6"/>